<name>A0A5J4RWW1_9EUKA</name>
<comment type="caution">
    <text evidence="2">The sequence shown here is derived from an EMBL/GenBank/DDBJ whole genome shotgun (WGS) entry which is preliminary data.</text>
</comment>
<gene>
    <name evidence="2" type="ORF">EZS28_052717</name>
</gene>
<reference evidence="2 3" key="1">
    <citation type="submission" date="2019-03" db="EMBL/GenBank/DDBJ databases">
        <title>Single cell metagenomics reveals metabolic interactions within the superorganism composed of flagellate Streblomastix strix and complex community of Bacteroidetes bacteria on its surface.</title>
        <authorList>
            <person name="Treitli S.C."/>
            <person name="Kolisko M."/>
            <person name="Husnik F."/>
            <person name="Keeling P."/>
            <person name="Hampl V."/>
        </authorList>
    </citation>
    <scope>NUCLEOTIDE SEQUENCE [LARGE SCALE GENOMIC DNA]</scope>
    <source>
        <strain evidence="2">ST1C</strain>
    </source>
</reference>
<dbReference type="EMBL" id="SNRW01041290">
    <property type="protein sequence ID" value="KAA6338239.1"/>
    <property type="molecule type" value="Genomic_DNA"/>
</dbReference>
<proteinExistence type="predicted"/>
<accession>A0A5J4RWW1</accession>
<evidence type="ECO:0000313" key="2">
    <source>
        <dbReference type="EMBL" id="KAA6338239.1"/>
    </source>
</evidence>
<organism evidence="2 3">
    <name type="scientific">Streblomastix strix</name>
    <dbReference type="NCBI Taxonomy" id="222440"/>
    <lineage>
        <taxon>Eukaryota</taxon>
        <taxon>Metamonada</taxon>
        <taxon>Preaxostyla</taxon>
        <taxon>Oxymonadida</taxon>
        <taxon>Streblomastigidae</taxon>
        <taxon>Streblomastix</taxon>
    </lineage>
</organism>
<dbReference type="Proteomes" id="UP000324800">
    <property type="component" value="Unassembled WGS sequence"/>
</dbReference>
<sequence length="110" mass="12031">SSLIRTRWNLETLGGAEIQPNEASRAYSDCTRAVSLAESALTAEIHHILPDLPCSRYLIDAYLICVTAGARIRSIRFAYPSQGQSRIQASSNYRSGPTQATSTRDGASHY</sequence>
<evidence type="ECO:0000313" key="3">
    <source>
        <dbReference type="Proteomes" id="UP000324800"/>
    </source>
</evidence>
<dbReference type="AlphaFoldDB" id="A0A5J4RWW1"/>
<feature type="region of interest" description="Disordered" evidence="1">
    <location>
        <begin position="81"/>
        <end position="110"/>
    </location>
</feature>
<protein>
    <submittedName>
        <fullName evidence="2">Uncharacterized protein</fullName>
    </submittedName>
</protein>
<feature type="non-terminal residue" evidence="2">
    <location>
        <position position="1"/>
    </location>
</feature>
<evidence type="ECO:0000256" key="1">
    <source>
        <dbReference type="SAM" id="MobiDB-lite"/>
    </source>
</evidence>